<keyword evidence="1" id="KW-0732">Signal</keyword>
<sequence length="106" mass="11337">MKTFRKLVLAASLSVCAHAAQAQGQTQIYGVMDMGVEYLDRVEGQGSLTRVPALTGGQLASRLGFRGTEDLGNGLKANFVLESGFSPGKGQLLQSGRLFGRHPIWD</sequence>
<dbReference type="AlphaFoldDB" id="A0A7V8JS67"/>
<dbReference type="GO" id="GO:0016020">
    <property type="term" value="C:membrane"/>
    <property type="evidence" value="ECO:0007669"/>
    <property type="project" value="InterPro"/>
</dbReference>
<proteinExistence type="predicted"/>
<dbReference type="EMBL" id="WNDQ01000002">
    <property type="protein sequence ID" value="KAF1023811.1"/>
    <property type="molecule type" value="Genomic_DNA"/>
</dbReference>
<dbReference type="SUPFAM" id="SSF56935">
    <property type="entry name" value="Porins"/>
    <property type="match status" value="1"/>
</dbReference>
<dbReference type="Gene3D" id="2.40.160.10">
    <property type="entry name" value="Porin"/>
    <property type="match status" value="1"/>
</dbReference>
<comment type="caution">
    <text evidence="3">The sequence shown here is derived from an EMBL/GenBank/DDBJ whole genome shotgun (WGS) entry which is preliminary data.</text>
</comment>
<evidence type="ECO:0000313" key="3">
    <source>
        <dbReference type="EMBL" id="KAF1023811.1"/>
    </source>
</evidence>
<protein>
    <submittedName>
        <fullName evidence="3">Outer membrane porin protein</fullName>
    </submittedName>
</protein>
<organism evidence="3 4">
    <name type="scientific">Paracidovorax wautersii</name>
    <dbReference type="NCBI Taxonomy" id="1177982"/>
    <lineage>
        <taxon>Bacteria</taxon>
        <taxon>Pseudomonadati</taxon>
        <taxon>Pseudomonadota</taxon>
        <taxon>Betaproteobacteria</taxon>
        <taxon>Burkholderiales</taxon>
        <taxon>Comamonadaceae</taxon>
        <taxon>Paracidovorax</taxon>
    </lineage>
</organism>
<evidence type="ECO:0000256" key="1">
    <source>
        <dbReference type="SAM" id="SignalP"/>
    </source>
</evidence>
<accession>A0A7V8JS67</accession>
<evidence type="ECO:0000259" key="2">
    <source>
        <dbReference type="Pfam" id="PF13609"/>
    </source>
</evidence>
<dbReference type="CDD" id="cd00342">
    <property type="entry name" value="gram_neg_porins"/>
    <property type="match status" value="1"/>
</dbReference>
<dbReference type="Pfam" id="PF13609">
    <property type="entry name" value="Porin_4"/>
    <property type="match status" value="1"/>
</dbReference>
<dbReference type="InterPro" id="IPR023614">
    <property type="entry name" value="Porin_dom_sf"/>
</dbReference>
<dbReference type="InterPro" id="IPR033900">
    <property type="entry name" value="Gram_neg_porin_domain"/>
</dbReference>
<reference evidence="4" key="1">
    <citation type="journal article" date="2020" name="MBio">
        <title>Horizontal gene transfer to a defensive symbiont with a reduced genome amongst a multipartite beetle microbiome.</title>
        <authorList>
            <person name="Waterworth S.C."/>
            <person name="Florez L.V."/>
            <person name="Rees E.R."/>
            <person name="Hertweck C."/>
            <person name="Kaltenpoth M."/>
            <person name="Kwan J.C."/>
        </authorList>
    </citation>
    <scope>NUCLEOTIDE SEQUENCE [LARGE SCALE GENOMIC DNA]</scope>
</reference>
<feature type="chain" id="PRO_5031479926" evidence="1">
    <location>
        <begin position="23"/>
        <end position="106"/>
    </location>
</feature>
<name>A0A7V8JS67_9BURK</name>
<gene>
    <name evidence="3" type="ORF">GAK30_00177</name>
</gene>
<dbReference type="Proteomes" id="UP000461670">
    <property type="component" value="Unassembled WGS sequence"/>
</dbReference>
<feature type="signal peptide" evidence="1">
    <location>
        <begin position="1"/>
        <end position="22"/>
    </location>
</feature>
<feature type="domain" description="Porin" evidence="2">
    <location>
        <begin position="10"/>
        <end position="90"/>
    </location>
</feature>
<evidence type="ECO:0000313" key="4">
    <source>
        <dbReference type="Proteomes" id="UP000461670"/>
    </source>
</evidence>
<dbReference type="GO" id="GO:0015288">
    <property type="term" value="F:porin activity"/>
    <property type="evidence" value="ECO:0007669"/>
    <property type="project" value="InterPro"/>
</dbReference>